<feature type="transmembrane region" description="Helical" evidence="1">
    <location>
        <begin position="12"/>
        <end position="30"/>
    </location>
</feature>
<reference evidence="3" key="1">
    <citation type="submission" date="2019-02" db="EMBL/GenBank/DDBJ databases">
        <authorList>
            <person name="Gruber-Vodicka R. H."/>
            <person name="Seah K. B. B."/>
        </authorList>
    </citation>
    <scope>NUCLEOTIDE SEQUENCE</scope>
    <source>
        <strain evidence="2">BECK_BZ163</strain>
        <strain evidence="4">BECK_BZ164</strain>
        <strain evidence="3">BECK_BZ165</strain>
    </source>
</reference>
<sequence length="76" mass="8770">MIELFRKLDPNWVAAIASVVGVIVTILVAIEPPLAQALEIDWKEAAWTIALGFAVSVIVGMELRRWIRWWQEREKR</sequence>
<proteinExistence type="predicted"/>
<evidence type="ECO:0000256" key="1">
    <source>
        <dbReference type="SAM" id="Phobius"/>
    </source>
</evidence>
<dbReference type="EMBL" id="CAADFA010000135">
    <property type="protein sequence ID" value="VFJ54185.1"/>
    <property type="molecule type" value="Genomic_DNA"/>
</dbReference>
<keyword evidence="1" id="KW-1133">Transmembrane helix</keyword>
<dbReference type="EMBL" id="CAADEZ010000018">
    <property type="protein sequence ID" value="VFJ44536.1"/>
    <property type="molecule type" value="Genomic_DNA"/>
</dbReference>
<name>A0A450SKW3_9GAMM</name>
<accession>A0A450SKW3</accession>
<keyword evidence="1" id="KW-0812">Transmembrane</keyword>
<evidence type="ECO:0000313" key="2">
    <source>
        <dbReference type="EMBL" id="VFJ44536.1"/>
    </source>
</evidence>
<evidence type="ECO:0000313" key="3">
    <source>
        <dbReference type="EMBL" id="VFJ54185.1"/>
    </source>
</evidence>
<protein>
    <submittedName>
        <fullName evidence="3">Uncharacterized protein</fullName>
    </submittedName>
</protein>
<feature type="transmembrane region" description="Helical" evidence="1">
    <location>
        <begin position="45"/>
        <end position="67"/>
    </location>
</feature>
<evidence type="ECO:0000313" key="4">
    <source>
        <dbReference type="EMBL" id="VFK10184.1"/>
    </source>
</evidence>
<organism evidence="3">
    <name type="scientific">Candidatus Kentrum sp. FM</name>
    <dbReference type="NCBI Taxonomy" id="2126340"/>
    <lineage>
        <taxon>Bacteria</taxon>
        <taxon>Pseudomonadati</taxon>
        <taxon>Pseudomonadota</taxon>
        <taxon>Gammaproteobacteria</taxon>
        <taxon>Candidatus Kentrum</taxon>
    </lineage>
</organism>
<gene>
    <name evidence="2" type="ORF">BECKFM1743A_GA0114220_100184</name>
    <name evidence="4" type="ORF">BECKFM1743B_GA0114221_101324</name>
    <name evidence="3" type="ORF">BECKFM1743C_GA0114222_101354</name>
</gene>
<keyword evidence="1" id="KW-0472">Membrane</keyword>
<dbReference type="EMBL" id="CAADFL010000132">
    <property type="protein sequence ID" value="VFK10184.1"/>
    <property type="molecule type" value="Genomic_DNA"/>
</dbReference>
<dbReference type="AlphaFoldDB" id="A0A450SKW3"/>